<comment type="caution">
    <text evidence="1">The sequence shown here is derived from an EMBL/GenBank/DDBJ whole genome shotgun (WGS) entry which is preliminary data.</text>
</comment>
<dbReference type="AlphaFoldDB" id="Q1ZK49"/>
<evidence type="ECO:0000313" key="2">
    <source>
        <dbReference type="Proteomes" id="UP000001603"/>
    </source>
</evidence>
<protein>
    <submittedName>
        <fullName evidence="1">Uncharacterized protein</fullName>
    </submittedName>
</protein>
<reference evidence="1 2" key="1">
    <citation type="journal article" date="2009" name="Proc. Natl. Acad. Sci. U.S.A.">
        <title>The genomic basis of trophic strategy in marine bacteria.</title>
        <authorList>
            <person name="Lauro F.M."/>
            <person name="McDougald D."/>
            <person name="Thomas T."/>
            <person name="Williams T.J."/>
            <person name="Egan S."/>
            <person name="Rice S."/>
            <person name="DeMaere M.Z."/>
            <person name="Ting L."/>
            <person name="Ertan H."/>
            <person name="Johnson J."/>
            <person name="Ferriera S."/>
            <person name="Lapidus A."/>
            <person name="Anderson I."/>
            <person name="Kyrpides N."/>
            <person name="Munk A.C."/>
            <person name="Detter C."/>
            <person name="Han C.S."/>
            <person name="Brown M.V."/>
            <person name="Robb F.T."/>
            <person name="Kjelleberg S."/>
            <person name="Cavicchioli R."/>
        </authorList>
    </citation>
    <scope>NUCLEOTIDE SEQUENCE [LARGE SCALE GENOMIC DNA]</scope>
    <source>
        <strain evidence="1 2">S14</strain>
    </source>
</reference>
<sequence length="71" mass="8543">MYFIKVSQHATAEITMFELSIKQRETRIKQHKCSDKQFSSTKKMTNFNFQRVKIIKLSECVYSINLILFEY</sequence>
<organism evidence="1 2">
    <name type="scientific">Photobacterium angustum (strain S14 / CCUG 15956)</name>
    <name type="common">Vibrio sp. (strain S14 / CCUG 15956)</name>
    <dbReference type="NCBI Taxonomy" id="314292"/>
    <lineage>
        <taxon>Bacteria</taxon>
        <taxon>Pseudomonadati</taxon>
        <taxon>Pseudomonadota</taxon>
        <taxon>Gammaproteobacteria</taxon>
        <taxon>Vibrionales</taxon>
        <taxon>Vibrionaceae</taxon>
        <taxon>Photobacterium</taxon>
    </lineage>
</organism>
<dbReference type="HOGENOM" id="CLU_2736533_0_0_6"/>
<dbReference type="Proteomes" id="UP000001603">
    <property type="component" value="Unassembled WGS sequence"/>
</dbReference>
<gene>
    <name evidence="1" type="ORF">VAS14_22047</name>
</gene>
<dbReference type="EMBL" id="AAOJ01000018">
    <property type="protein sequence ID" value="EAS62515.1"/>
    <property type="molecule type" value="Genomic_DNA"/>
</dbReference>
<proteinExistence type="predicted"/>
<evidence type="ECO:0000313" key="1">
    <source>
        <dbReference type="EMBL" id="EAS62515.1"/>
    </source>
</evidence>
<name>Q1ZK49_PHOAS</name>
<accession>Q1ZK49</accession>